<dbReference type="EMBL" id="JAAALK010000290">
    <property type="protein sequence ID" value="KAG8047407.1"/>
    <property type="molecule type" value="Genomic_DNA"/>
</dbReference>
<gene>
    <name evidence="2" type="ORF">GUJ93_ZPchr0008g13588</name>
</gene>
<accession>A0A8J5RIG9</accession>
<evidence type="ECO:0000256" key="1">
    <source>
        <dbReference type="SAM" id="MobiDB-lite"/>
    </source>
</evidence>
<proteinExistence type="predicted"/>
<feature type="compositionally biased region" description="Low complexity" evidence="1">
    <location>
        <begin position="53"/>
        <end position="64"/>
    </location>
</feature>
<feature type="region of interest" description="Disordered" evidence="1">
    <location>
        <begin position="128"/>
        <end position="156"/>
    </location>
</feature>
<organism evidence="2 3">
    <name type="scientific">Zizania palustris</name>
    <name type="common">Northern wild rice</name>
    <dbReference type="NCBI Taxonomy" id="103762"/>
    <lineage>
        <taxon>Eukaryota</taxon>
        <taxon>Viridiplantae</taxon>
        <taxon>Streptophyta</taxon>
        <taxon>Embryophyta</taxon>
        <taxon>Tracheophyta</taxon>
        <taxon>Spermatophyta</taxon>
        <taxon>Magnoliopsida</taxon>
        <taxon>Liliopsida</taxon>
        <taxon>Poales</taxon>
        <taxon>Poaceae</taxon>
        <taxon>BOP clade</taxon>
        <taxon>Oryzoideae</taxon>
        <taxon>Oryzeae</taxon>
        <taxon>Zizaniinae</taxon>
        <taxon>Zizania</taxon>
    </lineage>
</organism>
<feature type="compositionally biased region" description="Acidic residues" evidence="1">
    <location>
        <begin position="138"/>
        <end position="149"/>
    </location>
</feature>
<evidence type="ECO:0000313" key="3">
    <source>
        <dbReference type="Proteomes" id="UP000729402"/>
    </source>
</evidence>
<dbReference type="Proteomes" id="UP000729402">
    <property type="component" value="Unassembled WGS sequence"/>
</dbReference>
<protein>
    <submittedName>
        <fullName evidence="2">Uncharacterized protein</fullName>
    </submittedName>
</protein>
<comment type="caution">
    <text evidence="2">The sequence shown here is derived from an EMBL/GenBank/DDBJ whole genome shotgun (WGS) entry which is preliminary data.</text>
</comment>
<name>A0A8J5RIG9_ZIZPA</name>
<reference evidence="2" key="2">
    <citation type="submission" date="2021-02" db="EMBL/GenBank/DDBJ databases">
        <authorList>
            <person name="Kimball J.A."/>
            <person name="Haas M.W."/>
            <person name="Macchietto M."/>
            <person name="Kono T."/>
            <person name="Duquette J."/>
            <person name="Shao M."/>
        </authorList>
    </citation>
    <scope>NUCLEOTIDE SEQUENCE</scope>
    <source>
        <tissue evidence="2">Fresh leaf tissue</tissue>
    </source>
</reference>
<dbReference type="AlphaFoldDB" id="A0A8J5RIG9"/>
<evidence type="ECO:0000313" key="2">
    <source>
        <dbReference type="EMBL" id="KAG8047407.1"/>
    </source>
</evidence>
<sequence>MRARSNQHLAWACSEADASNNNRERDADPHAPVAGRAPSKQAENRWRAGSKESAMSRLMASAASGQAAETSKLVDGEEAGLASELLAGVGDDEVGLDALLAAGVVGDIATEPHREVVEAVLVVGADEHQVGAGATGDGEGEDEEHDEEVPAVACGG</sequence>
<reference evidence="2" key="1">
    <citation type="journal article" date="2021" name="bioRxiv">
        <title>Whole Genome Assembly and Annotation of Northern Wild Rice, Zizania palustris L., Supports a Whole Genome Duplication in the Zizania Genus.</title>
        <authorList>
            <person name="Haas M."/>
            <person name="Kono T."/>
            <person name="Macchietto M."/>
            <person name="Millas R."/>
            <person name="McGilp L."/>
            <person name="Shao M."/>
            <person name="Duquette J."/>
            <person name="Hirsch C.N."/>
            <person name="Kimball J."/>
        </authorList>
    </citation>
    <scope>NUCLEOTIDE SEQUENCE</scope>
    <source>
        <tissue evidence="2">Fresh leaf tissue</tissue>
    </source>
</reference>
<keyword evidence="3" id="KW-1185">Reference proteome</keyword>
<feature type="region of interest" description="Disordered" evidence="1">
    <location>
        <begin position="1"/>
        <end position="78"/>
    </location>
</feature>